<dbReference type="InterPro" id="IPR016181">
    <property type="entry name" value="Acyl_CoA_acyltransferase"/>
</dbReference>
<dbReference type="RefSeq" id="WP_199022993.1">
    <property type="nucleotide sequence ID" value="NZ_JAELVR010000001.1"/>
</dbReference>
<sequence length="174" mass="18593">MILRPARPEDATAICAILNPIIRDTLVTFAQESRSAASVAEDIARRAPAYIVAERADRIVGFSTYGPFRSGVGYARTCEHTTYLAPDARGQGIGRKLLHHLETVAHAQSVHVLVAAISAANPGAIAFHERLGFAHVGRMPEVGFKQGRWLDLVLMQKGLDQGQDGAPDSGAAAL</sequence>
<dbReference type="EMBL" id="JAELVR010000001">
    <property type="protein sequence ID" value="MBJ6370228.1"/>
    <property type="molecule type" value="Genomic_DNA"/>
</dbReference>
<comment type="caution">
    <text evidence="4">The sequence shown here is derived from an EMBL/GenBank/DDBJ whole genome shotgun (WGS) entry which is preliminary data.</text>
</comment>
<dbReference type="CDD" id="cd04301">
    <property type="entry name" value="NAT_SF"/>
    <property type="match status" value="1"/>
</dbReference>
<dbReference type="PROSITE" id="PS51186">
    <property type="entry name" value="GNAT"/>
    <property type="match status" value="1"/>
</dbReference>
<gene>
    <name evidence="4" type="ORF">JF290_01705</name>
</gene>
<accession>A0A8J7LQ45</accession>
<keyword evidence="2" id="KW-0012">Acyltransferase</keyword>
<keyword evidence="5" id="KW-1185">Reference proteome</keyword>
<evidence type="ECO:0000256" key="2">
    <source>
        <dbReference type="ARBA" id="ARBA00023315"/>
    </source>
</evidence>
<dbReference type="PANTHER" id="PTHR43072:SF23">
    <property type="entry name" value="UPF0039 PROTEIN C11D3.02C"/>
    <property type="match status" value="1"/>
</dbReference>
<name>A0A8J7LQ45_9RHOB</name>
<evidence type="ECO:0000313" key="4">
    <source>
        <dbReference type="EMBL" id="MBJ6370228.1"/>
    </source>
</evidence>
<dbReference type="AlphaFoldDB" id="A0A8J7LQ45"/>
<dbReference type="Proteomes" id="UP000619079">
    <property type="component" value="Unassembled WGS sequence"/>
</dbReference>
<proteinExistence type="predicted"/>
<dbReference type="Gene3D" id="3.40.630.30">
    <property type="match status" value="1"/>
</dbReference>
<organism evidence="4 5">
    <name type="scientific">Sedimentitalea arenosa</name>
    <dbReference type="NCBI Taxonomy" id="2798803"/>
    <lineage>
        <taxon>Bacteria</taxon>
        <taxon>Pseudomonadati</taxon>
        <taxon>Pseudomonadota</taxon>
        <taxon>Alphaproteobacteria</taxon>
        <taxon>Rhodobacterales</taxon>
        <taxon>Paracoccaceae</taxon>
        <taxon>Sedimentitalea</taxon>
    </lineage>
</organism>
<dbReference type="Pfam" id="PF00583">
    <property type="entry name" value="Acetyltransf_1"/>
    <property type="match status" value="1"/>
</dbReference>
<dbReference type="GO" id="GO:0016747">
    <property type="term" value="F:acyltransferase activity, transferring groups other than amino-acyl groups"/>
    <property type="evidence" value="ECO:0007669"/>
    <property type="project" value="InterPro"/>
</dbReference>
<protein>
    <submittedName>
        <fullName evidence="4">N-acetyltransferase</fullName>
    </submittedName>
</protein>
<dbReference type="SUPFAM" id="SSF55729">
    <property type="entry name" value="Acyl-CoA N-acyltransferases (Nat)"/>
    <property type="match status" value="1"/>
</dbReference>
<evidence type="ECO:0000313" key="5">
    <source>
        <dbReference type="Proteomes" id="UP000619079"/>
    </source>
</evidence>
<dbReference type="PANTHER" id="PTHR43072">
    <property type="entry name" value="N-ACETYLTRANSFERASE"/>
    <property type="match status" value="1"/>
</dbReference>
<evidence type="ECO:0000256" key="1">
    <source>
        <dbReference type="ARBA" id="ARBA00022679"/>
    </source>
</evidence>
<keyword evidence="1" id="KW-0808">Transferase</keyword>
<feature type="domain" description="N-acetyltransferase" evidence="3">
    <location>
        <begin position="1"/>
        <end position="160"/>
    </location>
</feature>
<evidence type="ECO:0000259" key="3">
    <source>
        <dbReference type="PROSITE" id="PS51186"/>
    </source>
</evidence>
<reference evidence="4" key="1">
    <citation type="submission" date="2020-12" db="EMBL/GenBank/DDBJ databases">
        <title>Sedimentitalea sp. nov., isolated from sand in Incheon.</title>
        <authorList>
            <person name="Kim W."/>
        </authorList>
    </citation>
    <scope>NUCLEOTIDE SEQUENCE</scope>
    <source>
        <strain evidence="4">CAU 1593</strain>
    </source>
</reference>
<dbReference type="InterPro" id="IPR000182">
    <property type="entry name" value="GNAT_dom"/>
</dbReference>